<evidence type="ECO:0000313" key="3">
    <source>
        <dbReference type="Proteomes" id="UP000027238"/>
    </source>
</evidence>
<name>A0A066X6F3_COLSU</name>
<dbReference type="Proteomes" id="UP000027238">
    <property type="component" value="Unassembled WGS sequence"/>
</dbReference>
<dbReference type="EMBL" id="JMSE01001253">
    <property type="protein sequence ID" value="KDN63239.1"/>
    <property type="molecule type" value="Genomic_DNA"/>
</dbReference>
<feature type="region of interest" description="Disordered" evidence="1">
    <location>
        <begin position="1"/>
        <end position="39"/>
    </location>
</feature>
<feature type="compositionally biased region" description="Polar residues" evidence="1">
    <location>
        <begin position="20"/>
        <end position="39"/>
    </location>
</feature>
<dbReference type="AlphaFoldDB" id="A0A066X6F3"/>
<protein>
    <submittedName>
        <fullName evidence="2">Putative serine/threonine phosphatase</fullName>
    </submittedName>
</protein>
<reference evidence="3" key="1">
    <citation type="journal article" date="2014" name="Genome Announc.">
        <title>Draft genome sequence of Colletotrichum sublineola, a destructive pathogen of cultivated sorghum.</title>
        <authorList>
            <person name="Baroncelli R."/>
            <person name="Sanz-Martin J.M."/>
            <person name="Rech G.E."/>
            <person name="Sukno S.A."/>
            <person name="Thon M.R."/>
        </authorList>
    </citation>
    <scope>NUCLEOTIDE SEQUENCE [LARGE SCALE GENOMIC DNA]</scope>
    <source>
        <strain evidence="3">TX430BB</strain>
    </source>
</reference>
<accession>A0A066X6F3</accession>
<evidence type="ECO:0000313" key="2">
    <source>
        <dbReference type="EMBL" id="KDN63239.1"/>
    </source>
</evidence>
<sequence>MRLLWPSAKNEDDAVDDAGTSLSAEGTHTFNLPNGTSLNLSASPDGHTAFIGGTAEGDDVDVVVTHDPP</sequence>
<organism evidence="2 3">
    <name type="scientific">Colletotrichum sublineola</name>
    <name type="common">Sorghum anthracnose fungus</name>
    <dbReference type="NCBI Taxonomy" id="1173701"/>
    <lineage>
        <taxon>Eukaryota</taxon>
        <taxon>Fungi</taxon>
        <taxon>Dikarya</taxon>
        <taxon>Ascomycota</taxon>
        <taxon>Pezizomycotina</taxon>
        <taxon>Sordariomycetes</taxon>
        <taxon>Hypocreomycetidae</taxon>
        <taxon>Glomerellales</taxon>
        <taxon>Glomerellaceae</taxon>
        <taxon>Colletotrichum</taxon>
        <taxon>Colletotrichum graminicola species complex</taxon>
    </lineage>
</organism>
<comment type="caution">
    <text evidence="2">The sequence shown here is derived from an EMBL/GenBank/DDBJ whole genome shotgun (WGS) entry which is preliminary data.</text>
</comment>
<gene>
    <name evidence="2" type="ORF">CSUB01_04683</name>
</gene>
<keyword evidence="3" id="KW-1185">Reference proteome</keyword>
<proteinExistence type="predicted"/>
<dbReference type="HOGENOM" id="CLU_2775833_0_0_1"/>
<evidence type="ECO:0000256" key="1">
    <source>
        <dbReference type="SAM" id="MobiDB-lite"/>
    </source>
</evidence>